<evidence type="ECO:0000259" key="2">
    <source>
        <dbReference type="Pfam" id="PF25484"/>
    </source>
</evidence>
<evidence type="ECO:0000256" key="1">
    <source>
        <dbReference type="SAM" id="SignalP"/>
    </source>
</evidence>
<proteinExistence type="predicted"/>
<dbReference type="OMA" id="AHIGAGQ"/>
<organism evidence="3">
    <name type="scientific">Rosellinia necatrix</name>
    <name type="common">White root-rot fungus</name>
    <dbReference type="NCBI Taxonomy" id="77044"/>
    <lineage>
        <taxon>Eukaryota</taxon>
        <taxon>Fungi</taxon>
        <taxon>Dikarya</taxon>
        <taxon>Ascomycota</taxon>
        <taxon>Pezizomycotina</taxon>
        <taxon>Sordariomycetes</taxon>
        <taxon>Xylariomycetidae</taxon>
        <taxon>Xylariales</taxon>
        <taxon>Xylariaceae</taxon>
        <taxon>Rosellinia</taxon>
    </lineage>
</organism>
<protein>
    <recommendedName>
        <fullName evidence="2">DUF7907 domain-containing protein</fullName>
    </recommendedName>
</protein>
<keyword evidence="1" id="KW-0732">Signal</keyword>
<feature type="domain" description="DUF7907" evidence="2">
    <location>
        <begin position="35"/>
        <end position="172"/>
    </location>
</feature>
<name>A0A1W2TKZ2_ROSNE</name>
<keyword evidence="4" id="KW-1185">Reference proteome</keyword>
<dbReference type="EMBL" id="DF977479">
    <property type="protein sequence ID" value="GAP88966.1"/>
    <property type="molecule type" value="Genomic_DNA"/>
</dbReference>
<evidence type="ECO:0000313" key="3">
    <source>
        <dbReference type="EMBL" id="GAP88966.1"/>
    </source>
</evidence>
<sequence>MRSFVASTLTLALASAVLAAPAPSSPAAAAAATSAKFQLRAFSDAGLTGWALVNAHAGAATNSVQIQRPSAYQSDVSHLDGTSLVFDLNSVFTPYTLRVPAVPAGAVAHVTVQVGQGTEGFALTADNHLSFNGAVSGWWACPVNNTFELFYGPNPDPANLPSTECQAIELVAGFV</sequence>
<evidence type="ECO:0000313" key="4">
    <source>
        <dbReference type="Proteomes" id="UP000054516"/>
    </source>
</evidence>
<dbReference type="AlphaFoldDB" id="A0A1W2TKZ2"/>
<dbReference type="InterPro" id="IPR057229">
    <property type="entry name" value="DUF7907"/>
</dbReference>
<feature type="signal peptide" evidence="1">
    <location>
        <begin position="1"/>
        <end position="19"/>
    </location>
</feature>
<dbReference type="Pfam" id="PF25484">
    <property type="entry name" value="DUF7907"/>
    <property type="match status" value="1"/>
</dbReference>
<dbReference type="Proteomes" id="UP000054516">
    <property type="component" value="Unassembled WGS sequence"/>
</dbReference>
<feature type="chain" id="PRO_5010700655" description="DUF7907 domain-containing protein" evidence="1">
    <location>
        <begin position="20"/>
        <end position="175"/>
    </location>
</feature>
<dbReference type="OrthoDB" id="4704396at2759"/>
<reference evidence="3" key="1">
    <citation type="submission" date="2016-03" db="EMBL/GenBank/DDBJ databases">
        <title>Draft genome sequence of Rosellinia necatrix.</title>
        <authorList>
            <person name="Kanematsu S."/>
        </authorList>
    </citation>
    <scope>NUCLEOTIDE SEQUENCE [LARGE SCALE GENOMIC DNA]</scope>
    <source>
        <strain evidence="3">W97</strain>
    </source>
</reference>
<accession>A0A1W2TKZ2</accession>
<gene>
    <name evidence="3" type="ORF">SAMD00023353_3400460</name>
</gene>